<evidence type="ECO:0000313" key="2">
    <source>
        <dbReference type="Proteomes" id="UP000594014"/>
    </source>
</evidence>
<protein>
    <submittedName>
        <fullName evidence="1">DNA polymerase III subunit beta</fullName>
        <ecNumber evidence="1">2.7.7.7</ecNumber>
    </submittedName>
</protein>
<sequence>MKFSCSQQSLSKALNTVSKAVTSRTTIPILKGILLEVNESNTLTLSASDLDLSIEKKIEVTADEPGSVVVSARLFSDIIRKLPNAEIQIEEQENNTIAIRCLSSEFTIVGQPSDEFPNIGEINTENQLSLDKEILKEMIKKTSFAASIDESKGIIVGVLIEMEHESLNMVALDGFRMAITREIMKNEEQKKIIITARILNEINKIISENEDGKEIIFILDDKKAVFLLDETKIMLRLLEGDFIKYNDILPKEHKSRIIVSRSELLNSIERASLLAKEGKNNLIKLSIFRDKIIITSRSEEGNVKEEVFVEKEGADLDIGFNSKYLLDVLKAVSDESIAMEFNTSVSPCLIKPVEGNAYEYLVLPVRISSN</sequence>
<name>A0ACD1AEU3_9FIRM</name>
<accession>A0ACD1AEU3</accession>
<reference evidence="1" key="1">
    <citation type="submission" date="2019-08" db="EMBL/GenBank/DDBJ databases">
        <title>Genome sequence of Clostridiales bacterium MT110.</title>
        <authorList>
            <person name="Cao J."/>
        </authorList>
    </citation>
    <scope>NUCLEOTIDE SEQUENCE</scope>
    <source>
        <strain evidence="1">MT110</strain>
    </source>
</reference>
<organism evidence="1 2">
    <name type="scientific">Anoxybacterium hadale</name>
    <dbReference type="NCBI Taxonomy" id="3408580"/>
    <lineage>
        <taxon>Bacteria</taxon>
        <taxon>Bacillati</taxon>
        <taxon>Bacillota</taxon>
        <taxon>Clostridia</taxon>
        <taxon>Peptostreptococcales</taxon>
        <taxon>Anaerovoracaceae</taxon>
        <taxon>Anoxybacterium</taxon>
    </lineage>
</organism>
<proteinExistence type="predicted"/>
<keyword evidence="1" id="KW-0548">Nucleotidyltransferase</keyword>
<keyword evidence="2" id="KW-1185">Reference proteome</keyword>
<evidence type="ECO:0000313" key="1">
    <source>
        <dbReference type="EMBL" id="QOX64809.1"/>
    </source>
</evidence>
<dbReference type="EMBL" id="CP042469">
    <property type="protein sequence ID" value="QOX64809.1"/>
    <property type="molecule type" value="Genomic_DNA"/>
</dbReference>
<keyword evidence="1" id="KW-0808">Transferase</keyword>
<dbReference type="Proteomes" id="UP000594014">
    <property type="component" value="Chromosome"/>
</dbReference>
<dbReference type="EC" id="2.7.7.7" evidence="1"/>
<gene>
    <name evidence="1" type="ORF">FRZ06_16375</name>
</gene>